<accession>K1QJK9</accession>
<dbReference type="InParanoid" id="K1QJK9"/>
<organism evidence="1">
    <name type="scientific">Magallana gigas</name>
    <name type="common">Pacific oyster</name>
    <name type="synonym">Crassostrea gigas</name>
    <dbReference type="NCBI Taxonomy" id="29159"/>
    <lineage>
        <taxon>Eukaryota</taxon>
        <taxon>Metazoa</taxon>
        <taxon>Spiralia</taxon>
        <taxon>Lophotrochozoa</taxon>
        <taxon>Mollusca</taxon>
        <taxon>Bivalvia</taxon>
        <taxon>Autobranchia</taxon>
        <taxon>Pteriomorphia</taxon>
        <taxon>Ostreida</taxon>
        <taxon>Ostreoidea</taxon>
        <taxon>Ostreidae</taxon>
        <taxon>Magallana</taxon>
    </lineage>
</organism>
<protein>
    <submittedName>
        <fullName evidence="1">Uncharacterized protein</fullName>
    </submittedName>
</protein>
<reference evidence="1" key="1">
    <citation type="journal article" date="2012" name="Nature">
        <title>The oyster genome reveals stress adaptation and complexity of shell formation.</title>
        <authorList>
            <person name="Zhang G."/>
            <person name="Fang X."/>
            <person name="Guo X."/>
            <person name="Li L."/>
            <person name="Luo R."/>
            <person name="Xu F."/>
            <person name="Yang P."/>
            <person name="Zhang L."/>
            <person name="Wang X."/>
            <person name="Qi H."/>
            <person name="Xiong Z."/>
            <person name="Que H."/>
            <person name="Xie Y."/>
            <person name="Holland P.W."/>
            <person name="Paps J."/>
            <person name="Zhu Y."/>
            <person name="Wu F."/>
            <person name="Chen Y."/>
            <person name="Wang J."/>
            <person name="Peng C."/>
            <person name="Meng J."/>
            <person name="Yang L."/>
            <person name="Liu J."/>
            <person name="Wen B."/>
            <person name="Zhang N."/>
            <person name="Huang Z."/>
            <person name="Zhu Q."/>
            <person name="Feng Y."/>
            <person name="Mount A."/>
            <person name="Hedgecock D."/>
            <person name="Xu Z."/>
            <person name="Liu Y."/>
            <person name="Domazet-Loso T."/>
            <person name="Du Y."/>
            <person name="Sun X."/>
            <person name="Zhang S."/>
            <person name="Liu B."/>
            <person name="Cheng P."/>
            <person name="Jiang X."/>
            <person name="Li J."/>
            <person name="Fan D."/>
            <person name="Wang W."/>
            <person name="Fu W."/>
            <person name="Wang T."/>
            <person name="Wang B."/>
            <person name="Zhang J."/>
            <person name="Peng Z."/>
            <person name="Li Y."/>
            <person name="Li N."/>
            <person name="Wang J."/>
            <person name="Chen M."/>
            <person name="He Y."/>
            <person name="Tan F."/>
            <person name="Song X."/>
            <person name="Zheng Q."/>
            <person name="Huang R."/>
            <person name="Yang H."/>
            <person name="Du X."/>
            <person name="Chen L."/>
            <person name="Yang M."/>
            <person name="Gaffney P.M."/>
            <person name="Wang S."/>
            <person name="Luo L."/>
            <person name="She Z."/>
            <person name="Ming Y."/>
            <person name="Huang W."/>
            <person name="Zhang S."/>
            <person name="Huang B."/>
            <person name="Zhang Y."/>
            <person name="Qu T."/>
            <person name="Ni P."/>
            <person name="Miao G."/>
            <person name="Wang J."/>
            <person name="Wang Q."/>
            <person name="Steinberg C.E."/>
            <person name="Wang H."/>
            <person name="Li N."/>
            <person name="Qian L."/>
            <person name="Zhang G."/>
            <person name="Li Y."/>
            <person name="Yang H."/>
            <person name="Liu X."/>
            <person name="Wang J."/>
            <person name="Yin Y."/>
            <person name="Wang J."/>
        </authorList>
    </citation>
    <scope>NUCLEOTIDE SEQUENCE [LARGE SCALE GENOMIC DNA]</scope>
    <source>
        <strain evidence="1">05x7-T-G4-1.051#20</strain>
    </source>
</reference>
<dbReference type="AlphaFoldDB" id="K1QJK9"/>
<dbReference type="HOGENOM" id="CLU_2225748_0_0_1"/>
<sequence length="106" mass="12074">MPDQRSKTNQGECLFTRINKQTPSYRPLPVCQRLLRRGHWFTDANIGALGITLRTARFLVTALDSFYTAAGLIYGSGNIYNTHREQRLRKLLKAGCLSCKRSKKDV</sequence>
<proteinExistence type="predicted"/>
<evidence type="ECO:0000313" key="1">
    <source>
        <dbReference type="EMBL" id="EKC36942.1"/>
    </source>
</evidence>
<dbReference type="EMBL" id="JH816585">
    <property type="protein sequence ID" value="EKC36942.1"/>
    <property type="molecule type" value="Genomic_DNA"/>
</dbReference>
<gene>
    <name evidence="1" type="ORF">CGI_10023089</name>
</gene>
<name>K1QJK9_MAGGI</name>